<accession>A0A418XY25</accession>
<sequence length="2076" mass="226765">MTLLAIASGVVVAATEAGTVLRNQAEVSYFDPVNGEVIVMRSNLSQVVVAPLRAVALDTDNLATVAAGQPVNLPHVISNTGNVADRYAISASNLTGDEGDLLNLVVYLDVNGNGQADPGEPELLETAELKPGESVALVVTGSVPAGQNADDRLRLEVSAVSLEDNTISDTRQDVVTVSRGAFLNITKSASQSCEAPLQAGQNLDYRISFTNNGSTAPQARTVLVNGVPYQGVLVEDEIPGNVTLRPSSVSNVSPVQSFPLVHRAGDAEDQWISYAQWDTDEAVDRFAMLMPAETLERNESGSYTFGVSVAAGTTAGTRIFNQAHVDLEGDGLADFESNTVCNTMGGSVRPAILFERPTPAVVRNEGTPDLSNDGDFEAADIYRLLPEASHEVLHDGVYIRLTASQLNQSQTQRDFLQQTPNGQQLVIVTVESRLTGDSVRVVMVETGANTGEFRSIFPIVLSEEERGNNRLCPSYASQQDVRQYDSETTTLDALTNACVLNSTQRDTLTARYTLPVYGAGGTIETYEVISDIAAVDPAGTVFDSTNGNPVGGARVILYQSRQTLSASGAGSCADLAESDYEVGTDPYTGESLDGENTNTTNADNTTKLGDYQYPFATPGHCYYLDVIPPAGYTFPSEVAPAAAGAFYPDVNDSSYGIEGYQAPVGRMAARVAGSNNGAFLLGTANVFVNIPLDPGAGLNAGNLVIDKRAEKDSASVGDVVAYSIDITNNHTDELYAGRVFDSLPYGFRYINDSAWLEVNGNRVEMPEPAGRPGPQLTFRIERLLASGNVDALALQPGKTITLHYGLRLSAGAVDSNGINRATAQANTLSGSTYRSNEDQVEVKIRNEGVLSDKAMLFGKVYVDADCNNLQNDGEWPIGGVKLYMQDGTWVITDENGQYSIYGLEPGLHTIKIDPLTLPAGVKLKPIDNRHAADPESRFVDLRSGEYHRADFAASCPVGDQAEALAEQLKQRNASMNGDWMLDEAARFDPLRQQTTNPIIRQADGSGDLGSGVYTQTGDDSLNEAWDQVSRVSGAETGATRLVDEQTPEAAMVETKEAAATITREQAEQGAWLWPRGQVSRDGRFQVVVRAGVDPILNVNGKPVPKTQLGEQVVNKRERAQVATWYGVQLAEGENTLTVTTKDMFGNTRVMAEGTFIRPAAPTSITVESEADTLPADGGRSTLGIRIRLNDAAGNPAVGNHFVTVETDRGRWLEEDLQSDTPGHQVKLVDGRALVHLRSTEYTGPVRIRASLDRFSDSIQIEQIAPLRPLLATGFLQVQSRAGGLRDNGNAPADVADEFDDGVDGRAAVFMKGQVRGDAHLTLAYDTDKDLDTEDEVRRDLNPADYYPIPGDASVRGYDARSRSKLYAKIEKDRSSLMWGDYLTDPGYEFYDLGRTQRTLTGLNGIYDNGRARFQLFAARPEMEQVTEEIPGNGTALLFTLSNNPARDSETVEIIVRDRNNPGLVVETTPLTRYVDYSVNYFTGDIRFHDVIPTRDENLNPVYVRVNYNVEGDAEEYTVLGARLNYDLTDQLQVGVSRTQDDHDTDGYDLTSVSAQYKVDENTRVNVSTGTMEHEDGTPEGRAYSINGERLWVDGSRTELRWARAESGFDNPAAGISEAREEMRLGHEQMITNDFSVEIEGIRSKQLDASDEQNSLGAIAEKRIGATALRGGVRGIEQKDAQDTERFGTYILGADRGFTLLGKPFQIGGEYEQAFQDSGRRRIAADADMQLTEKTSLYSRYEIINSLNGINTLDDDVETQQFTTGVRSAVTRNTDVYSEYRLRGAVSGEDVAAANGVKSDIEIEPGLTVSPTFEWIQTLEGSTSQDSTALSIGAEDRRNQNRRTLARVETRFGDDREYYGLSAANIWRLNTDWSGVVRDDLRLQYFDADPKEGDNIVTLGLARRPRRDNRHHMLFMYKWKEEWGGAAGSDRTVHLFSTHHNFQPHDDWIFSGRVGGKWQETELGALDVHTDAYVADGRIIWDMTRRFDLDLHAGAITTEGVDERRYSYGFTVNALIRRNLRMGVGYNFQGFRDDDLDPEGYNAEGVYVGLEYKFDEDDLGWLGSKAAGQRSYMGDAR</sequence>
<proteinExistence type="predicted"/>
<keyword evidence="3" id="KW-1185">Reference proteome</keyword>
<evidence type="ECO:0000313" key="2">
    <source>
        <dbReference type="EMBL" id="RJG17931.1"/>
    </source>
</evidence>
<feature type="compositionally biased region" description="Low complexity" evidence="1">
    <location>
        <begin position="596"/>
        <end position="605"/>
    </location>
</feature>
<evidence type="ECO:0000256" key="1">
    <source>
        <dbReference type="SAM" id="MobiDB-lite"/>
    </source>
</evidence>
<dbReference type="SUPFAM" id="SSF117074">
    <property type="entry name" value="Hypothetical protein PA1324"/>
    <property type="match status" value="1"/>
</dbReference>
<name>A0A418XY25_9GAMM</name>
<dbReference type="OrthoDB" id="9815217at2"/>
<evidence type="ECO:0008006" key="4">
    <source>
        <dbReference type="Google" id="ProtNLM"/>
    </source>
</evidence>
<dbReference type="InterPro" id="IPR047589">
    <property type="entry name" value="DUF11_rpt"/>
</dbReference>
<protein>
    <recommendedName>
        <fullName evidence="4">DUF11 domain-containing protein</fullName>
    </recommendedName>
</protein>
<comment type="caution">
    <text evidence="2">The sequence shown here is derived from an EMBL/GenBank/DDBJ whole genome shotgun (WGS) entry which is preliminary data.</text>
</comment>
<evidence type="ECO:0000313" key="3">
    <source>
        <dbReference type="Proteomes" id="UP000283734"/>
    </source>
</evidence>
<gene>
    <name evidence="2" type="ORF">D4A39_05410</name>
</gene>
<reference evidence="2 3" key="1">
    <citation type="submission" date="2018-09" db="EMBL/GenBank/DDBJ databases">
        <title>Alcanivorax profundi sp. nov., isolated from 1000 m-depth seawater of the Mariana Trench.</title>
        <authorList>
            <person name="Liu J."/>
        </authorList>
    </citation>
    <scope>NUCLEOTIDE SEQUENCE [LARGE SCALE GENOMIC DNA]</scope>
    <source>
        <strain evidence="2 3">MTEO17</strain>
    </source>
</reference>
<dbReference type="NCBIfam" id="TIGR01451">
    <property type="entry name" value="B_ant_repeat"/>
    <property type="match status" value="1"/>
</dbReference>
<dbReference type="SUPFAM" id="SSF56935">
    <property type="entry name" value="Porins"/>
    <property type="match status" value="1"/>
</dbReference>
<dbReference type="Proteomes" id="UP000283734">
    <property type="component" value="Unassembled WGS sequence"/>
</dbReference>
<dbReference type="EMBL" id="QYYA01000002">
    <property type="protein sequence ID" value="RJG17931.1"/>
    <property type="molecule type" value="Genomic_DNA"/>
</dbReference>
<organism evidence="2 3">
    <name type="scientific">Alcanivorax profundi</name>
    <dbReference type="NCBI Taxonomy" id="2338368"/>
    <lineage>
        <taxon>Bacteria</taxon>
        <taxon>Pseudomonadati</taxon>
        <taxon>Pseudomonadota</taxon>
        <taxon>Gammaproteobacteria</taxon>
        <taxon>Oceanospirillales</taxon>
        <taxon>Alcanivoracaceae</taxon>
        <taxon>Alcanivorax</taxon>
    </lineage>
</organism>
<dbReference type="InterPro" id="IPR013783">
    <property type="entry name" value="Ig-like_fold"/>
</dbReference>
<dbReference type="Gene3D" id="2.60.40.10">
    <property type="entry name" value="Immunoglobulins"/>
    <property type="match status" value="2"/>
</dbReference>
<feature type="region of interest" description="Disordered" evidence="1">
    <location>
        <begin position="586"/>
        <end position="605"/>
    </location>
</feature>